<protein>
    <submittedName>
        <fullName evidence="1">Uncharacterized protein</fullName>
    </submittedName>
</protein>
<reference evidence="1" key="1">
    <citation type="submission" date="2021-02" db="EMBL/GenBank/DDBJ databases">
        <authorList>
            <consortium name="DOE Joint Genome Institute"/>
            <person name="Ahrendt S."/>
            <person name="Looney B.P."/>
            <person name="Miyauchi S."/>
            <person name="Morin E."/>
            <person name="Drula E."/>
            <person name="Courty P.E."/>
            <person name="Chicoki N."/>
            <person name="Fauchery L."/>
            <person name="Kohler A."/>
            <person name="Kuo A."/>
            <person name="Labutti K."/>
            <person name="Pangilinan J."/>
            <person name="Lipzen A."/>
            <person name="Riley R."/>
            <person name="Andreopoulos W."/>
            <person name="He G."/>
            <person name="Johnson J."/>
            <person name="Barry K.W."/>
            <person name="Grigoriev I.V."/>
            <person name="Nagy L."/>
            <person name="Hibbett D."/>
            <person name="Henrissat B."/>
            <person name="Matheny P.B."/>
            <person name="Labbe J."/>
            <person name="Martin F."/>
        </authorList>
    </citation>
    <scope>NUCLEOTIDE SEQUENCE</scope>
    <source>
        <strain evidence="1">FP105234-sp</strain>
    </source>
</reference>
<organism evidence="1 2">
    <name type="scientific">Auriscalpium vulgare</name>
    <dbReference type="NCBI Taxonomy" id="40419"/>
    <lineage>
        <taxon>Eukaryota</taxon>
        <taxon>Fungi</taxon>
        <taxon>Dikarya</taxon>
        <taxon>Basidiomycota</taxon>
        <taxon>Agaricomycotina</taxon>
        <taxon>Agaricomycetes</taxon>
        <taxon>Russulales</taxon>
        <taxon>Auriscalpiaceae</taxon>
        <taxon>Auriscalpium</taxon>
    </lineage>
</organism>
<comment type="caution">
    <text evidence="1">The sequence shown here is derived from an EMBL/GenBank/DDBJ whole genome shotgun (WGS) entry which is preliminary data.</text>
</comment>
<evidence type="ECO:0000313" key="1">
    <source>
        <dbReference type="EMBL" id="KAI0051879.1"/>
    </source>
</evidence>
<dbReference type="Proteomes" id="UP000814033">
    <property type="component" value="Unassembled WGS sequence"/>
</dbReference>
<accession>A0ACB8S5M9</accession>
<proteinExistence type="predicted"/>
<keyword evidence="2" id="KW-1185">Reference proteome</keyword>
<evidence type="ECO:0000313" key="2">
    <source>
        <dbReference type="Proteomes" id="UP000814033"/>
    </source>
</evidence>
<reference evidence="1" key="2">
    <citation type="journal article" date="2022" name="New Phytol.">
        <title>Evolutionary transition to the ectomycorrhizal habit in the genomes of a hyperdiverse lineage of mushroom-forming fungi.</title>
        <authorList>
            <person name="Looney B."/>
            <person name="Miyauchi S."/>
            <person name="Morin E."/>
            <person name="Drula E."/>
            <person name="Courty P.E."/>
            <person name="Kohler A."/>
            <person name="Kuo A."/>
            <person name="LaButti K."/>
            <person name="Pangilinan J."/>
            <person name="Lipzen A."/>
            <person name="Riley R."/>
            <person name="Andreopoulos W."/>
            <person name="He G."/>
            <person name="Johnson J."/>
            <person name="Nolan M."/>
            <person name="Tritt A."/>
            <person name="Barry K.W."/>
            <person name="Grigoriev I.V."/>
            <person name="Nagy L.G."/>
            <person name="Hibbett D."/>
            <person name="Henrissat B."/>
            <person name="Matheny P.B."/>
            <person name="Labbe J."/>
            <person name="Martin F.M."/>
        </authorList>
    </citation>
    <scope>NUCLEOTIDE SEQUENCE</scope>
    <source>
        <strain evidence="1">FP105234-sp</strain>
    </source>
</reference>
<name>A0ACB8S5M9_9AGAM</name>
<dbReference type="EMBL" id="MU275849">
    <property type="protein sequence ID" value="KAI0051879.1"/>
    <property type="molecule type" value="Genomic_DNA"/>
</dbReference>
<sequence>MTRGRKKDMTIQPSRSLAVQRAYRDRKAKYVEDLEERCQKAEAENERLRVELARALASSHSLSYRHEMGQQCTDLMQNLARTQESLARFQELTAKQGMPSTAELDIAAVLTHVLRQPPSADIHTAGEASREPTSGEPSAIYPAVLEADEEDKDCCGGFLDCTNLLDTEQPIEQQPDHVEVISRTLGHRSTLINS</sequence>
<gene>
    <name evidence="1" type="ORF">FA95DRAFT_1533799</name>
</gene>